<comment type="subcellular location">
    <subcellularLocation>
        <location evidence="1 10">Golgi apparatus membrane</location>
        <topology evidence="1 10">Single-pass type II membrane protein</topology>
    </subcellularLocation>
</comment>
<evidence type="ECO:0000313" key="11">
    <source>
        <dbReference type="EMBL" id="CAI9564041.1"/>
    </source>
</evidence>
<evidence type="ECO:0000256" key="4">
    <source>
        <dbReference type="ARBA" id="ARBA00022679"/>
    </source>
</evidence>
<evidence type="ECO:0000313" key="12">
    <source>
        <dbReference type="Proteomes" id="UP001162483"/>
    </source>
</evidence>
<evidence type="ECO:0000256" key="9">
    <source>
        <dbReference type="ARBA" id="ARBA00023136"/>
    </source>
</evidence>
<dbReference type="EMBL" id="CATNWA010012770">
    <property type="protein sequence ID" value="CAI9564041.1"/>
    <property type="molecule type" value="Genomic_DNA"/>
</dbReference>
<reference evidence="11" key="1">
    <citation type="submission" date="2023-05" db="EMBL/GenBank/DDBJ databases">
        <authorList>
            <person name="Stuckert A."/>
        </authorList>
    </citation>
    <scope>NUCLEOTIDE SEQUENCE</scope>
</reference>
<keyword evidence="6" id="KW-0735">Signal-anchor</keyword>
<keyword evidence="7" id="KW-1133">Transmembrane helix</keyword>
<organism evidence="11 12">
    <name type="scientific">Staurois parvus</name>
    <dbReference type="NCBI Taxonomy" id="386267"/>
    <lineage>
        <taxon>Eukaryota</taxon>
        <taxon>Metazoa</taxon>
        <taxon>Chordata</taxon>
        <taxon>Craniata</taxon>
        <taxon>Vertebrata</taxon>
        <taxon>Euteleostomi</taxon>
        <taxon>Amphibia</taxon>
        <taxon>Batrachia</taxon>
        <taxon>Anura</taxon>
        <taxon>Neobatrachia</taxon>
        <taxon>Ranoidea</taxon>
        <taxon>Ranidae</taxon>
        <taxon>Staurois</taxon>
    </lineage>
</organism>
<accession>A0ABN9CV45</accession>
<evidence type="ECO:0000256" key="3">
    <source>
        <dbReference type="ARBA" id="ARBA00022676"/>
    </source>
</evidence>
<evidence type="ECO:0000256" key="10">
    <source>
        <dbReference type="RuleBase" id="RU363063"/>
    </source>
</evidence>
<dbReference type="Pfam" id="PF01762">
    <property type="entry name" value="Galactosyl_T"/>
    <property type="match status" value="1"/>
</dbReference>
<keyword evidence="8 10" id="KW-0333">Golgi apparatus</keyword>
<protein>
    <recommendedName>
        <fullName evidence="10">Hexosyltransferase</fullName>
        <ecNumber evidence="10">2.4.1.-</ecNumber>
    </recommendedName>
</protein>
<evidence type="ECO:0000256" key="7">
    <source>
        <dbReference type="ARBA" id="ARBA00022989"/>
    </source>
</evidence>
<comment type="similarity">
    <text evidence="2 10">Belongs to the glycosyltransferase 31 family.</text>
</comment>
<evidence type="ECO:0000256" key="2">
    <source>
        <dbReference type="ARBA" id="ARBA00008661"/>
    </source>
</evidence>
<dbReference type="Gene3D" id="3.90.550.50">
    <property type="match status" value="1"/>
</dbReference>
<evidence type="ECO:0000256" key="6">
    <source>
        <dbReference type="ARBA" id="ARBA00022968"/>
    </source>
</evidence>
<comment type="caution">
    <text evidence="11">The sequence shown here is derived from an EMBL/GenBank/DDBJ whole genome shotgun (WGS) entry which is preliminary data.</text>
</comment>
<keyword evidence="9" id="KW-0472">Membrane</keyword>
<keyword evidence="5" id="KW-0812">Transmembrane</keyword>
<dbReference type="EC" id="2.4.1.-" evidence="10"/>
<proteinExistence type="inferred from homology"/>
<evidence type="ECO:0000256" key="1">
    <source>
        <dbReference type="ARBA" id="ARBA00004323"/>
    </source>
</evidence>
<dbReference type="PANTHER" id="PTHR11214">
    <property type="entry name" value="BETA-1,3-N-ACETYLGLUCOSAMINYLTRANSFERASE"/>
    <property type="match status" value="1"/>
</dbReference>
<evidence type="ECO:0000256" key="5">
    <source>
        <dbReference type="ARBA" id="ARBA00022692"/>
    </source>
</evidence>
<evidence type="ECO:0000256" key="8">
    <source>
        <dbReference type="ARBA" id="ARBA00023034"/>
    </source>
</evidence>
<name>A0ABN9CV45_9NEOB</name>
<sequence length="335" mass="38638">MEEYFLQALPFSYSDGKFVEIRERARMLDMHLLKDNISRSYLVSGSEVCSQQDVFLLLVIFSSPENKTRRKRIRDTWANATFVQGHVVTRVFMLGRADSDIFQSDIFNESQVHQDIVQGGFLETYLKETTKTMMMMEWIVTFCPNARFILKADQQTFVNVQSLAGYLLSLESRMDDIYLGRVIHHHAPDRDPQSPNFVPISVYSQTYYPDYCSGSAMAISQDVLRKMYLVSGKVSPLFPSEVFLGICAQWAGVAPIQISRFSGTKHVRYNRCCYQVIFSSSNLDDVELSTVWKDLKDSNECSKLETYYGLVSCKVWSYLDQFKYFRMGKKSNGGW</sequence>
<gene>
    <name evidence="11" type="ORF">SPARVUS_LOCUS5839692</name>
</gene>
<keyword evidence="4" id="KW-0808">Transferase</keyword>
<dbReference type="InterPro" id="IPR002659">
    <property type="entry name" value="Glyco_trans_31"/>
</dbReference>
<keyword evidence="12" id="KW-1185">Reference proteome</keyword>
<dbReference type="PANTHER" id="PTHR11214:SF29">
    <property type="entry name" value="BETA-1,3-GALACTOSYLTRANSFERASE 9"/>
    <property type="match status" value="1"/>
</dbReference>
<dbReference type="Proteomes" id="UP001162483">
    <property type="component" value="Unassembled WGS sequence"/>
</dbReference>
<keyword evidence="3 10" id="KW-0328">Glycosyltransferase</keyword>